<protein>
    <submittedName>
        <fullName evidence="2">Uncharacterized protein</fullName>
    </submittedName>
</protein>
<dbReference type="Gramene" id="mRNA:HanXRQr2_Chr17g0820441">
    <property type="protein sequence ID" value="CDS:HanXRQr2_Chr17g0820441.1"/>
    <property type="gene ID" value="HanXRQr2_Chr17g0820441"/>
</dbReference>
<dbReference type="AlphaFoldDB" id="A0A9K3DMV7"/>
<dbReference type="Proteomes" id="UP000215914">
    <property type="component" value="Unassembled WGS sequence"/>
</dbReference>
<feature type="transmembrane region" description="Helical" evidence="1">
    <location>
        <begin position="12"/>
        <end position="33"/>
    </location>
</feature>
<organism evidence="2 3">
    <name type="scientific">Helianthus annuus</name>
    <name type="common">Common sunflower</name>
    <dbReference type="NCBI Taxonomy" id="4232"/>
    <lineage>
        <taxon>Eukaryota</taxon>
        <taxon>Viridiplantae</taxon>
        <taxon>Streptophyta</taxon>
        <taxon>Embryophyta</taxon>
        <taxon>Tracheophyta</taxon>
        <taxon>Spermatophyta</taxon>
        <taxon>Magnoliopsida</taxon>
        <taxon>eudicotyledons</taxon>
        <taxon>Gunneridae</taxon>
        <taxon>Pentapetalae</taxon>
        <taxon>asterids</taxon>
        <taxon>campanulids</taxon>
        <taxon>Asterales</taxon>
        <taxon>Asteraceae</taxon>
        <taxon>Asteroideae</taxon>
        <taxon>Heliantheae alliance</taxon>
        <taxon>Heliantheae</taxon>
        <taxon>Helianthus</taxon>
    </lineage>
</organism>
<keyword evidence="1" id="KW-0472">Membrane</keyword>
<accession>A0A9K3DMV7</accession>
<keyword evidence="1" id="KW-0812">Transmembrane</keyword>
<dbReference type="EMBL" id="MNCJ02000332">
    <property type="protein sequence ID" value="KAF5756906.1"/>
    <property type="molecule type" value="Genomic_DNA"/>
</dbReference>
<evidence type="ECO:0000313" key="3">
    <source>
        <dbReference type="Proteomes" id="UP000215914"/>
    </source>
</evidence>
<reference evidence="2" key="1">
    <citation type="journal article" date="2017" name="Nature">
        <title>The sunflower genome provides insights into oil metabolism, flowering and Asterid evolution.</title>
        <authorList>
            <person name="Badouin H."/>
            <person name="Gouzy J."/>
            <person name="Grassa C.J."/>
            <person name="Murat F."/>
            <person name="Staton S.E."/>
            <person name="Cottret L."/>
            <person name="Lelandais-Briere C."/>
            <person name="Owens G.L."/>
            <person name="Carrere S."/>
            <person name="Mayjonade B."/>
            <person name="Legrand L."/>
            <person name="Gill N."/>
            <person name="Kane N.C."/>
            <person name="Bowers J.E."/>
            <person name="Hubner S."/>
            <person name="Bellec A."/>
            <person name="Berard A."/>
            <person name="Berges H."/>
            <person name="Blanchet N."/>
            <person name="Boniface M.C."/>
            <person name="Brunel D."/>
            <person name="Catrice O."/>
            <person name="Chaidir N."/>
            <person name="Claudel C."/>
            <person name="Donnadieu C."/>
            <person name="Faraut T."/>
            <person name="Fievet G."/>
            <person name="Helmstetter N."/>
            <person name="King M."/>
            <person name="Knapp S.J."/>
            <person name="Lai Z."/>
            <person name="Le Paslier M.C."/>
            <person name="Lippi Y."/>
            <person name="Lorenzon L."/>
            <person name="Mandel J.R."/>
            <person name="Marage G."/>
            <person name="Marchand G."/>
            <person name="Marquand E."/>
            <person name="Bret-Mestries E."/>
            <person name="Morien E."/>
            <person name="Nambeesan S."/>
            <person name="Nguyen T."/>
            <person name="Pegot-Espagnet P."/>
            <person name="Pouilly N."/>
            <person name="Raftis F."/>
            <person name="Sallet E."/>
            <person name="Schiex T."/>
            <person name="Thomas J."/>
            <person name="Vandecasteele C."/>
            <person name="Vares D."/>
            <person name="Vear F."/>
            <person name="Vautrin S."/>
            <person name="Crespi M."/>
            <person name="Mangin B."/>
            <person name="Burke J.M."/>
            <person name="Salse J."/>
            <person name="Munos S."/>
            <person name="Vincourt P."/>
            <person name="Rieseberg L.H."/>
            <person name="Langlade N.B."/>
        </authorList>
    </citation>
    <scope>NUCLEOTIDE SEQUENCE</scope>
    <source>
        <tissue evidence="2">Leaves</tissue>
    </source>
</reference>
<keyword evidence="3" id="KW-1185">Reference proteome</keyword>
<gene>
    <name evidence="2" type="ORF">HanXRQr2_Chr17g0820441</name>
</gene>
<sequence length="62" mass="7423">MVIFNKTLKFIVTFFMYFASSVIFFSFYILCLLKCRENLQPNHNAHVSTTCFRLRRNARVSH</sequence>
<evidence type="ECO:0000256" key="1">
    <source>
        <dbReference type="SAM" id="Phobius"/>
    </source>
</evidence>
<reference evidence="2" key="2">
    <citation type="submission" date="2020-06" db="EMBL/GenBank/DDBJ databases">
        <title>Helianthus annuus Genome sequencing and assembly Release 2.</title>
        <authorList>
            <person name="Gouzy J."/>
            <person name="Langlade N."/>
            <person name="Munos S."/>
        </authorList>
    </citation>
    <scope>NUCLEOTIDE SEQUENCE</scope>
    <source>
        <tissue evidence="2">Leaves</tissue>
    </source>
</reference>
<evidence type="ECO:0000313" key="2">
    <source>
        <dbReference type="EMBL" id="KAF5756906.1"/>
    </source>
</evidence>
<keyword evidence="1" id="KW-1133">Transmembrane helix</keyword>
<comment type="caution">
    <text evidence="2">The sequence shown here is derived from an EMBL/GenBank/DDBJ whole genome shotgun (WGS) entry which is preliminary data.</text>
</comment>
<name>A0A9K3DMV7_HELAN</name>
<proteinExistence type="predicted"/>